<sequence>MKAPKKLTPGSSPETNPSLRTTPQTSSGASRTAGDFDPLRADVNQIYDAAETRIIVNPIADPTIANLARNLNAISLPASQVHRLQADEFFEGLYWTPEGERYALLKDGGYYRADPYDDGDYQIPWPDVPGVTPPILKKVEGKPYFDLEAEWYRAERTTVGSTAPVVTAARSPVPTYLDPELADSLSSPERSPEALRYNRLGQMFVDTPDGTVMVRRTDHVYHQASATGADSLDIQFDRSGDTLRWHRVESDTLSRQENLPSTSRQAADDMDGRPGPSKRARPNEEPSSLVLPARTLPADDWRAWGADTRPLTGESIEIDGKHYRIFNRPTSSSLTADVDNIFNYAEAYLIPPHPLAENFAAFEQMLRTAPQLQPRHAVRAYFSEWRVSDGLIFDKPLTQYIADIYPYMSENSASRIANATFNRANSGKALSSAGLKELSSILKPENATPRYIRQLVINVHRHDPLSFLSSLPRDIDNYIQMPFASADGVQRIEFDSKRFPLAWAMAKSGAVEHQIIYREILEHAGYSVSRTFRRTAGDALMIKRSSDNILYIMFFNRFSNGRAEGIDNNTWLRSMLRRKVHTSDELELKRGLQHKKVIYLSGDLEELNNQQGSLIITRLN</sequence>
<dbReference type="RefSeq" id="WP_150601283.1">
    <property type="nucleotide sequence ID" value="NZ_CABVHX010000001.1"/>
</dbReference>
<evidence type="ECO:0000313" key="2">
    <source>
        <dbReference type="EMBL" id="VVN66956.1"/>
    </source>
</evidence>
<dbReference type="EMBL" id="CABVHX010000001">
    <property type="protein sequence ID" value="VVN66956.1"/>
    <property type="molecule type" value="Genomic_DNA"/>
</dbReference>
<gene>
    <name evidence="2" type="ORF">PS718_00159</name>
</gene>
<feature type="region of interest" description="Disordered" evidence="1">
    <location>
        <begin position="1"/>
        <end position="36"/>
    </location>
</feature>
<evidence type="ECO:0000256" key="1">
    <source>
        <dbReference type="SAM" id="MobiDB-lite"/>
    </source>
</evidence>
<accession>A0A5E6ZL77</accession>
<dbReference type="Proteomes" id="UP000325375">
    <property type="component" value="Unassembled WGS sequence"/>
</dbReference>
<organism evidence="2 3">
    <name type="scientific">Pseudomonas fluorescens</name>
    <dbReference type="NCBI Taxonomy" id="294"/>
    <lineage>
        <taxon>Bacteria</taxon>
        <taxon>Pseudomonadati</taxon>
        <taxon>Pseudomonadota</taxon>
        <taxon>Gammaproteobacteria</taxon>
        <taxon>Pseudomonadales</taxon>
        <taxon>Pseudomonadaceae</taxon>
        <taxon>Pseudomonas</taxon>
    </lineage>
</organism>
<proteinExistence type="predicted"/>
<feature type="compositionally biased region" description="Polar residues" evidence="1">
    <location>
        <begin position="9"/>
        <end position="30"/>
    </location>
</feature>
<name>A0A5E6ZL77_PSEFL</name>
<evidence type="ECO:0000313" key="3">
    <source>
        <dbReference type="Proteomes" id="UP000325375"/>
    </source>
</evidence>
<dbReference type="AlphaFoldDB" id="A0A5E6ZL77"/>
<feature type="region of interest" description="Disordered" evidence="1">
    <location>
        <begin position="248"/>
        <end position="288"/>
    </location>
</feature>
<reference evidence="2 3" key="1">
    <citation type="submission" date="2019-09" db="EMBL/GenBank/DDBJ databases">
        <authorList>
            <person name="Chandra G."/>
            <person name="Truman W A."/>
        </authorList>
    </citation>
    <scope>NUCLEOTIDE SEQUENCE [LARGE SCALE GENOMIC DNA]</scope>
    <source>
        <strain evidence="2">PS718</strain>
    </source>
</reference>
<protein>
    <submittedName>
        <fullName evidence="2">Uncharacterized protein</fullName>
    </submittedName>
</protein>
<feature type="compositionally biased region" description="Polar residues" evidence="1">
    <location>
        <begin position="255"/>
        <end position="265"/>
    </location>
</feature>